<dbReference type="Proteomes" id="UP000595140">
    <property type="component" value="Unassembled WGS sequence"/>
</dbReference>
<feature type="region of interest" description="Disordered" evidence="1">
    <location>
        <begin position="69"/>
        <end position="129"/>
    </location>
</feature>
<evidence type="ECO:0000313" key="3">
    <source>
        <dbReference type="Proteomes" id="UP000595140"/>
    </source>
</evidence>
<sequence length="161" mass="17903">MSEIVIDPQAGFKAYADPHIIEGRTLKQDDIRTAVLHIIHEQGLVKVGNVYYMKREFQNLDAETRAVYGPRRSMSSLPSTSQAPKAEANENPEVPVHAPRVKRSKSASHASSASLLHRHSHMSSSLKNPSKKFKKFILKTVLAPMKKLQESTTPKTASDDC</sequence>
<accession>A0A484KLR3</accession>
<reference evidence="2 3" key="1">
    <citation type="submission" date="2018-04" db="EMBL/GenBank/DDBJ databases">
        <authorList>
            <person name="Vogel A."/>
        </authorList>
    </citation>
    <scope>NUCLEOTIDE SEQUENCE [LARGE SCALE GENOMIC DNA]</scope>
</reference>
<gene>
    <name evidence="2" type="ORF">CCAM_LOCUS8667</name>
</gene>
<organism evidence="2 3">
    <name type="scientific">Cuscuta campestris</name>
    <dbReference type="NCBI Taxonomy" id="132261"/>
    <lineage>
        <taxon>Eukaryota</taxon>
        <taxon>Viridiplantae</taxon>
        <taxon>Streptophyta</taxon>
        <taxon>Embryophyta</taxon>
        <taxon>Tracheophyta</taxon>
        <taxon>Spermatophyta</taxon>
        <taxon>Magnoliopsida</taxon>
        <taxon>eudicotyledons</taxon>
        <taxon>Gunneridae</taxon>
        <taxon>Pentapetalae</taxon>
        <taxon>asterids</taxon>
        <taxon>lamiids</taxon>
        <taxon>Solanales</taxon>
        <taxon>Convolvulaceae</taxon>
        <taxon>Cuscuteae</taxon>
        <taxon>Cuscuta</taxon>
        <taxon>Cuscuta subgen. Grammica</taxon>
        <taxon>Cuscuta sect. Cleistogrammica</taxon>
    </lineage>
</organism>
<proteinExistence type="predicted"/>
<protein>
    <submittedName>
        <fullName evidence="2">Uncharacterized protein</fullName>
    </submittedName>
</protein>
<evidence type="ECO:0000313" key="2">
    <source>
        <dbReference type="EMBL" id="VFQ66891.1"/>
    </source>
</evidence>
<name>A0A484KLR3_9ASTE</name>
<evidence type="ECO:0000256" key="1">
    <source>
        <dbReference type="SAM" id="MobiDB-lite"/>
    </source>
</evidence>
<feature type="compositionally biased region" description="Polar residues" evidence="1">
    <location>
        <begin position="73"/>
        <end position="83"/>
    </location>
</feature>
<dbReference type="EMBL" id="OOIL02000560">
    <property type="protein sequence ID" value="VFQ66891.1"/>
    <property type="molecule type" value="Genomic_DNA"/>
</dbReference>
<keyword evidence="3" id="KW-1185">Reference proteome</keyword>
<dbReference type="AlphaFoldDB" id="A0A484KLR3"/>